<protein>
    <submittedName>
        <fullName evidence="1">Uncharacterized protein</fullName>
    </submittedName>
</protein>
<reference evidence="1" key="1">
    <citation type="submission" date="2022-06" db="EMBL/GenBank/DDBJ databases">
        <title>Phylogenomic reconstructions and comparative analyses of Kickxellomycotina fungi.</title>
        <authorList>
            <person name="Reynolds N.K."/>
            <person name="Stajich J.E."/>
            <person name="Barry K."/>
            <person name="Grigoriev I.V."/>
            <person name="Crous P."/>
            <person name="Smith M.E."/>
        </authorList>
    </citation>
    <scope>NUCLEOTIDE SEQUENCE</scope>
    <source>
        <strain evidence="1">RSA 2271</strain>
    </source>
</reference>
<feature type="non-terminal residue" evidence="1">
    <location>
        <position position="327"/>
    </location>
</feature>
<name>A0ACC1HHK8_9FUNG</name>
<gene>
    <name evidence="1" type="ORF">EV182_002533</name>
</gene>
<sequence length="327" mass="36237">MLSRFLSSNAGILFPPSVRARSIVFAAAPRISKHPLRHRGPAVQLRHYNEDIVYGHRLPAKVEIPDYTADELKNQQRNAQLVQLVNAYRDYAHRASDLDPLCIKQANNMLRELDPGRYGLDDPARVFDTTGIVSMPANQATLAEIIGHLNRIYAGRIAYEFMHLPEPGARKWFAEIVESAAGSAFQIDNAKRCRMQGLLTRSEVFDHFMQKKFGHVKRYGLEGAESMLVALDQLLESGSRASIAEAVLCMAHRGRLNLLADLLQYPLPALFSKLQGNSELPPGVPGSGDVLSHLANSPFLQYGEGEAARSIHVSMLENPSHLEAVNP</sequence>
<proteinExistence type="predicted"/>
<evidence type="ECO:0000313" key="2">
    <source>
        <dbReference type="Proteomes" id="UP001145114"/>
    </source>
</evidence>
<dbReference type="EMBL" id="JAMZIH010005677">
    <property type="protein sequence ID" value="KAJ1674801.1"/>
    <property type="molecule type" value="Genomic_DNA"/>
</dbReference>
<comment type="caution">
    <text evidence="1">The sequence shown here is derived from an EMBL/GenBank/DDBJ whole genome shotgun (WGS) entry which is preliminary data.</text>
</comment>
<organism evidence="1 2">
    <name type="scientific">Spiromyces aspiralis</name>
    <dbReference type="NCBI Taxonomy" id="68401"/>
    <lineage>
        <taxon>Eukaryota</taxon>
        <taxon>Fungi</taxon>
        <taxon>Fungi incertae sedis</taxon>
        <taxon>Zoopagomycota</taxon>
        <taxon>Kickxellomycotina</taxon>
        <taxon>Kickxellomycetes</taxon>
        <taxon>Kickxellales</taxon>
        <taxon>Kickxellaceae</taxon>
        <taxon>Spiromyces</taxon>
    </lineage>
</organism>
<dbReference type="Proteomes" id="UP001145114">
    <property type="component" value="Unassembled WGS sequence"/>
</dbReference>
<accession>A0ACC1HHK8</accession>
<evidence type="ECO:0000313" key="1">
    <source>
        <dbReference type="EMBL" id="KAJ1674801.1"/>
    </source>
</evidence>
<keyword evidence="2" id="KW-1185">Reference proteome</keyword>